<dbReference type="Gene3D" id="3.10.20.310">
    <property type="entry name" value="membrane protein fhac"/>
    <property type="match status" value="1"/>
</dbReference>
<evidence type="ECO:0000256" key="2">
    <source>
        <dbReference type="ARBA" id="ARBA00022475"/>
    </source>
</evidence>
<keyword evidence="3" id="KW-0132">Cell division</keyword>
<dbReference type="HOGENOM" id="CLU_945717_0_0_7"/>
<evidence type="ECO:0000259" key="9">
    <source>
        <dbReference type="PROSITE" id="PS51779"/>
    </source>
</evidence>
<evidence type="ECO:0000313" key="11">
    <source>
        <dbReference type="Proteomes" id="UP000000442"/>
    </source>
</evidence>
<keyword evidence="11" id="KW-1185">Reference proteome</keyword>
<dbReference type="InterPro" id="IPR034746">
    <property type="entry name" value="POTRA"/>
</dbReference>
<protein>
    <submittedName>
        <fullName evidence="10">FtsQ</fullName>
    </submittedName>
</protein>
<dbReference type="GO" id="GO:0090529">
    <property type="term" value="P:cell septum assembly"/>
    <property type="evidence" value="ECO:0007669"/>
    <property type="project" value="InterPro"/>
</dbReference>
<feature type="transmembrane region" description="Helical" evidence="8">
    <location>
        <begin position="6"/>
        <end position="27"/>
    </location>
</feature>
<dbReference type="EMBL" id="CP001087">
    <property type="protein sequence ID" value="ACN14386.1"/>
    <property type="molecule type" value="Genomic_DNA"/>
</dbReference>
<evidence type="ECO:0000256" key="3">
    <source>
        <dbReference type="ARBA" id="ARBA00022618"/>
    </source>
</evidence>
<dbReference type="PANTHER" id="PTHR35851">
    <property type="entry name" value="CELL DIVISION PROTEIN FTSQ"/>
    <property type="match status" value="1"/>
</dbReference>
<gene>
    <name evidence="10" type="primary">ftsQ</name>
    <name evidence="10" type="ordered locus">HRM2_12740</name>
</gene>
<sequence length="270" mass="29615">MGSLDLVLKFILVVLVLALSSLGLIFVHDFITQSPYFGIKTIHISGAASLSDSALLSQAGIKMGDNILAVNLKTARARLVAHPWIRDAAIQRRIPSTLAITVFEQTAVARAAMAEDFQVLVDLQGQPFKPYEPETEPQTAGLPEIKGLRLESLDPLSPASRFGFKGKLHQGVMELLALDTRSLVRKITADKDLGIDFTTDFFKAHKAVGEIPVTLKLGFDGFKEKFAGTSKILDYMDGFAVEKRVRLIDFFNIRSVTITLEDKDILPGTT</sequence>
<keyword evidence="5 8" id="KW-1133">Transmembrane helix</keyword>
<evidence type="ECO:0000256" key="1">
    <source>
        <dbReference type="ARBA" id="ARBA00004370"/>
    </source>
</evidence>
<dbReference type="GO" id="GO:0016020">
    <property type="term" value="C:membrane"/>
    <property type="evidence" value="ECO:0007669"/>
    <property type="project" value="UniProtKB-SubCell"/>
</dbReference>
<dbReference type="Pfam" id="PF08478">
    <property type="entry name" value="POTRA_1"/>
    <property type="match status" value="1"/>
</dbReference>
<dbReference type="PANTHER" id="PTHR35851:SF1">
    <property type="entry name" value="CELL DIVISION PROTEIN FTSQ"/>
    <property type="match status" value="1"/>
</dbReference>
<feature type="domain" description="POTRA" evidence="9">
    <location>
        <begin position="37"/>
        <end position="105"/>
    </location>
</feature>
<dbReference type="InterPro" id="IPR026579">
    <property type="entry name" value="FtsQ"/>
</dbReference>
<organism evidence="10 11">
    <name type="scientific">Desulforapulum autotrophicum (strain ATCC 43914 / DSM 3382 / VKM B-1955 / HRM2)</name>
    <name type="common">Desulfobacterium autotrophicum</name>
    <dbReference type="NCBI Taxonomy" id="177437"/>
    <lineage>
        <taxon>Bacteria</taxon>
        <taxon>Pseudomonadati</taxon>
        <taxon>Thermodesulfobacteriota</taxon>
        <taxon>Desulfobacteria</taxon>
        <taxon>Desulfobacterales</taxon>
        <taxon>Desulfobacteraceae</taxon>
        <taxon>Desulforapulum</taxon>
    </lineage>
</organism>
<name>C0Q8P6_DESAH</name>
<keyword evidence="4 8" id="KW-0812">Transmembrane</keyword>
<evidence type="ECO:0000313" key="10">
    <source>
        <dbReference type="EMBL" id="ACN14386.1"/>
    </source>
</evidence>
<keyword evidence="7" id="KW-0131">Cell cycle</keyword>
<dbReference type="AlphaFoldDB" id="C0Q8P6"/>
<keyword evidence="2" id="KW-1003">Cell membrane</keyword>
<proteinExistence type="predicted"/>
<dbReference type="InterPro" id="IPR013685">
    <property type="entry name" value="POTRA_FtsQ_type"/>
</dbReference>
<evidence type="ECO:0000256" key="8">
    <source>
        <dbReference type="SAM" id="Phobius"/>
    </source>
</evidence>
<dbReference type="KEGG" id="dat:HRM2_12740"/>
<evidence type="ECO:0000256" key="5">
    <source>
        <dbReference type="ARBA" id="ARBA00022989"/>
    </source>
</evidence>
<comment type="subcellular location">
    <subcellularLocation>
        <location evidence="1">Membrane</location>
    </subcellularLocation>
</comment>
<dbReference type="PROSITE" id="PS51779">
    <property type="entry name" value="POTRA"/>
    <property type="match status" value="1"/>
</dbReference>
<reference evidence="10 11" key="1">
    <citation type="journal article" date="2009" name="Environ. Microbiol.">
        <title>Genome sequence of Desulfobacterium autotrophicum HRM2, a marine sulfate reducer oxidizing organic carbon completely to carbon dioxide.</title>
        <authorList>
            <person name="Strittmatter A.W."/>
            <person name="Liesegang H."/>
            <person name="Rabus R."/>
            <person name="Decker I."/>
            <person name="Amann J."/>
            <person name="Andres S."/>
            <person name="Henne A."/>
            <person name="Fricke W.F."/>
            <person name="Martinez-Arias R."/>
            <person name="Bartels D."/>
            <person name="Goesmann A."/>
            <person name="Krause L."/>
            <person name="Puehler A."/>
            <person name="Klenk H.P."/>
            <person name="Richter M."/>
            <person name="Schuler M."/>
            <person name="Gloeckner F.O."/>
            <person name="Meyerdierks A."/>
            <person name="Gottschalk G."/>
            <person name="Amann R."/>
        </authorList>
    </citation>
    <scope>NUCLEOTIDE SEQUENCE [LARGE SCALE GENOMIC DNA]</scope>
    <source>
        <strain evidence="11">ATCC 43914 / DSM 3382 / HRM2</strain>
    </source>
</reference>
<dbReference type="Proteomes" id="UP000000442">
    <property type="component" value="Chromosome"/>
</dbReference>
<dbReference type="STRING" id="177437.HRM2_12740"/>
<evidence type="ECO:0000256" key="7">
    <source>
        <dbReference type="ARBA" id="ARBA00023306"/>
    </source>
</evidence>
<keyword evidence="6 8" id="KW-0472">Membrane</keyword>
<evidence type="ECO:0000256" key="6">
    <source>
        <dbReference type="ARBA" id="ARBA00023136"/>
    </source>
</evidence>
<evidence type="ECO:0000256" key="4">
    <source>
        <dbReference type="ARBA" id="ARBA00022692"/>
    </source>
</evidence>
<dbReference type="eggNOG" id="COG1589">
    <property type="taxonomic scope" value="Bacteria"/>
</dbReference>
<accession>C0Q8P6</accession>